<comment type="caution">
    <text evidence="2">The sequence shown here is derived from an EMBL/GenBank/DDBJ whole genome shotgun (WGS) entry which is preliminary data.</text>
</comment>
<dbReference type="AlphaFoldDB" id="A0AAN6E187"/>
<feature type="compositionally biased region" description="Basic and acidic residues" evidence="1">
    <location>
        <begin position="54"/>
        <end position="76"/>
    </location>
</feature>
<feature type="compositionally biased region" description="Basic and acidic residues" evidence="1">
    <location>
        <begin position="110"/>
        <end position="217"/>
    </location>
</feature>
<dbReference type="EMBL" id="MU404351">
    <property type="protein sequence ID" value="KAI1616364.1"/>
    <property type="molecule type" value="Genomic_DNA"/>
</dbReference>
<protein>
    <submittedName>
        <fullName evidence="2">Uncharacterized protein</fullName>
    </submittedName>
</protein>
<evidence type="ECO:0000313" key="3">
    <source>
        <dbReference type="Proteomes" id="UP001203852"/>
    </source>
</evidence>
<evidence type="ECO:0000313" key="2">
    <source>
        <dbReference type="EMBL" id="KAI1616364.1"/>
    </source>
</evidence>
<feature type="compositionally biased region" description="Basic and acidic residues" evidence="1">
    <location>
        <begin position="83"/>
        <end position="97"/>
    </location>
</feature>
<organism evidence="2 3">
    <name type="scientific">Exophiala viscosa</name>
    <dbReference type="NCBI Taxonomy" id="2486360"/>
    <lineage>
        <taxon>Eukaryota</taxon>
        <taxon>Fungi</taxon>
        <taxon>Dikarya</taxon>
        <taxon>Ascomycota</taxon>
        <taxon>Pezizomycotina</taxon>
        <taxon>Eurotiomycetes</taxon>
        <taxon>Chaetothyriomycetidae</taxon>
        <taxon>Chaetothyriales</taxon>
        <taxon>Herpotrichiellaceae</taxon>
        <taxon>Exophiala</taxon>
    </lineage>
</organism>
<accession>A0AAN6E187</accession>
<evidence type="ECO:0000256" key="1">
    <source>
        <dbReference type="SAM" id="MobiDB-lite"/>
    </source>
</evidence>
<feature type="region of interest" description="Disordered" evidence="1">
    <location>
        <begin position="25"/>
        <end position="217"/>
    </location>
</feature>
<keyword evidence="3" id="KW-1185">Reference proteome</keyword>
<name>A0AAN6E187_9EURO</name>
<reference evidence="2" key="1">
    <citation type="journal article" date="2022" name="bioRxiv">
        <title>Deciphering the potential niche of two novel black yeast fungi from a biological soil crust based on their genomes, phenotypes, and melanin regulation.</title>
        <authorList>
            <consortium name="DOE Joint Genome Institute"/>
            <person name="Carr E.C."/>
            <person name="Barton Q."/>
            <person name="Grambo S."/>
            <person name="Sullivan M."/>
            <person name="Renfro C.M."/>
            <person name="Kuo A."/>
            <person name="Pangilinan J."/>
            <person name="Lipzen A."/>
            <person name="Keymanesh K."/>
            <person name="Savage E."/>
            <person name="Barry K."/>
            <person name="Grigoriev I.V."/>
            <person name="Riekhof W.R."/>
            <person name="Harris S.S."/>
        </authorList>
    </citation>
    <scope>NUCLEOTIDE SEQUENCE</scope>
    <source>
        <strain evidence="2">JF 03-4F</strain>
    </source>
</reference>
<sequence length="250" mass="28282">MSFTLYHTKRDGSKEAIKMSIFDAFRGVPDPKPRKPRMCPCCGKPHTSKTEATGGKKDKAKDEGDKEKAKPAGKDGEETDDETIWRMKTENPQEKWKAILVATNGFQNEGEVRKRFSELKKEKSAEQEESKDGDEGSKKDQDDDKAAKKAKTKEEGLKKQAEAKARKEAEENAKSEDTGDAEKTDKKDKGQKSQKKSDNEDKKPKGDKDTFQAWAHDYDKKKWQTLASKHYDKTGDRMTADEARKMAEGK</sequence>
<dbReference type="Proteomes" id="UP001203852">
    <property type="component" value="Unassembled WGS sequence"/>
</dbReference>
<gene>
    <name evidence="2" type="ORF">EDD36DRAFT_492863</name>
</gene>
<proteinExistence type="predicted"/>